<dbReference type="AlphaFoldDB" id="A0A5E7W925"/>
<sequence length="230" mass="25745">MLVATLSRMKETYMDNVLAESVIEHDALMMNNVLLTGIAGQTIADNDFVKNCLYLALHGANKVARSETQPGPWFDHCAGMFWSMDWTLAEPVEYIKPQFSGSLKQAWLNVARPYLSSAQVDQVGAVLGKLERDGKLLAKMAGLSGKIVGFNIVPVSYKPNGDLEMVVSHVRLIKLGITAPYLFWTIDQSLSQLDIRIRRLEIKRRDMDAIRQSVEDATRALALELSEYEL</sequence>
<dbReference type="EMBL" id="CABVJH010000004">
    <property type="protein sequence ID" value="VVQ31562.1"/>
    <property type="molecule type" value="Genomic_DNA"/>
</dbReference>
<accession>A0A5E7W925</accession>
<proteinExistence type="predicted"/>
<gene>
    <name evidence="1" type="ORF">PS943_02408</name>
</gene>
<reference evidence="1 2" key="1">
    <citation type="submission" date="2019-09" db="EMBL/GenBank/DDBJ databases">
        <authorList>
            <person name="Chandra G."/>
            <person name="Truman W A."/>
        </authorList>
    </citation>
    <scope>NUCLEOTIDE SEQUENCE [LARGE SCALE GENOMIC DNA]</scope>
    <source>
        <strain evidence="1">PS943</strain>
    </source>
</reference>
<evidence type="ECO:0000313" key="2">
    <source>
        <dbReference type="Proteomes" id="UP000325645"/>
    </source>
</evidence>
<protein>
    <submittedName>
        <fullName evidence="1">Uncharacterized protein</fullName>
    </submittedName>
</protein>
<evidence type="ECO:0000313" key="1">
    <source>
        <dbReference type="EMBL" id="VVQ31562.1"/>
    </source>
</evidence>
<dbReference type="Proteomes" id="UP000325645">
    <property type="component" value="Unassembled WGS sequence"/>
</dbReference>
<name>A0A5E7W925_PSEFL</name>
<organism evidence="1 2">
    <name type="scientific">Pseudomonas fluorescens</name>
    <dbReference type="NCBI Taxonomy" id="294"/>
    <lineage>
        <taxon>Bacteria</taxon>
        <taxon>Pseudomonadati</taxon>
        <taxon>Pseudomonadota</taxon>
        <taxon>Gammaproteobacteria</taxon>
        <taxon>Pseudomonadales</taxon>
        <taxon>Pseudomonadaceae</taxon>
        <taxon>Pseudomonas</taxon>
    </lineage>
</organism>